<keyword evidence="3" id="KW-1185">Reference proteome</keyword>
<evidence type="ECO:0000313" key="3">
    <source>
        <dbReference type="Proteomes" id="UP000530564"/>
    </source>
</evidence>
<name>A0A839ZWJ5_9CAUL</name>
<keyword evidence="1" id="KW-1133">Transmembrane helix</keyword>
<protein>
    <submittedName>
        <fullName evidence="2">Uncharacterized protein</fullName>
    </submittedName>
</protein>
<keyword evidence="1" id="KW-0812">Transmembrane</keyword>
<feature type="transmembrane region" description="Helical" evidence="1">
    <location>
        <begin position="6"/>
        <end position="25"/>
    </location>
</feature>
<gene>
    <name evidence="2" type="ORF">GGQ61_000826</name>
</gene>
<sequence length="34" mass="3926">MPEEARLIYMLLVLVLLAPAGLAALRRLLRKRHK</sequence>
<proteinExistence type="predicted"/>
<evidence type="ECO:0000313" key="2">
    <source>
        <dbReference type="EMBL" id="MBB3890129.1"/>
    </source>
</evidence>
<accession>A0A839ZWJ5</accession>
<organism evidence="2 3">
    <name type="scientific">Phenylobacterium haematophilum</name>
    <dbReference type="NCBI Taxonomy" id="98513"/>
    <lineage>
        <taxon>Bacteria</taxon>
        <taxon>Pseudomonadati</taxon>
        <taxon>Pseudomonadota</taxon>
        <taxon>Alphaproteobacteria</taxon>
        <taxon>Caulobacterales</taxon>
        <taxon>Caulobacteraceae</taxon>
        <taxon>Phenylobacterium</taxon>
    </lineage>
</organism>
<keyword evidence="1" id="KW-0472">Membrane</keyword>
<comment type="caution">
    <text evidence="2">The sequence shown here is derived from an EMBL/GenBank/DDBJ whole genome shotgun (WGS) entry which is preliminary data.</text>
</comment>
<dbReference type="EMBL" id="JACIDK010000001">
    <property type="protein sequence ID" value="MBB3890129.1"/>
    <property type="molecule type" value="Genomic_DNA"/>
</dbReference>
<dbReference type="AlphaFoldDB" id="A0A839ZWJ5"/>
<evidence type="ECO:0000256" key="1">
    <source>
        <dbReference type="SAM" id="Phobius"/>
    </source>
</evidence>
<reference evidence="2 3" key="1">
    <citation type="submission" date="2020-08" db="EMBL/GenBank/DDBJ databases">
        <title>Genomic Encyclopedia of Type Strains, Phase IV (KMG-IV): sequencing the most valuable type-strain genomes for metagenomic binning, comparative biology and taxonomic classification.</title>
        <authorList>
            <person name="Goeker M."/>
        </authorList>
    </citation>
    <scope>NUCLEOTIDE SEQUENCE [LARGE SCALE GENOMIC DNA]</scope>
    <source>
        <strain evidence="2 3">DSM 21793</strain>
    </source>
</reference>
<dbReference type="Proteomes" id="UP000530564">
    <property type="component" value="Unassembled WGS sequence"/>
</dbReference>